<dbReference type="InterPro" id="IPR004648">
    <property type="entry name" value="Oligpept_transpt"/>
</dbReference>
<evidence type="ECO:0000256" key="7">
    <source>
        <dbReference type="ARBA" id="ARBA00022989"/>
    </source>
</evidence>
<dbReference type="NCBIfam" id="TIGR00728">
    <property type="entry name" value="OPT_sfam"/>
    <property type="match status" value="1"/>
</dbReference>
<reference evidence="11" key="1">
    <citation type="journal article" date="2023" name="BMC Genomics">
        <title>Chromosome-level genome assemblies of Cutaneotrichosporon spp. (Trichosporonales, Basidiomycota) reveal imbalanced evolution between nucleotide sequences and chromosome synteny.</title>
        <authorList>
            <person name="Kobayashi Y."/>
            <person name="Kayamori A."/>
            <person name="Aoki K."/>
            <person name="Shiwa Y."/>
            <person name="Matsutani M."/>
            <person name="Fujita N."/>
            <person name="Sugita T."/>
            <person name="Iwasaki W."/>
            <person name="Tanaka N."/>
            <person name="Takashima M."/>
        </authorList>
    </citation>
    <scope>NUCLEOTIDE SEQUENCE</scope>
    <source>
        <strain evidence="11">HIS019</strain>
    </source>
</reference>
<feature type="transmembrane region" description="Helical" evidence="10">
    <location>
        <begin position="198"/>
        <end position="219"/>
    </location>
</feature>
<name>A0AA48QWA5_9TREE</name>
<evidence type="ECO:0000256" key="9">
    <source>
        <dbReference type="SAM" id="MobiDB-lite"/>
    </source>
</evidence>
<keyword evidence="4 10" id="KW-0812">Transmembrane</keyword>
<feature type="transmembrane region" description="Helical" evidence="10">
    <location>
        <begin position="406"/>
        <end position="427"/>
    </location>
</feature>
<feature type="transmembrane region" description="Helical" evidence="10">
    <location>
        <begin position="570"/>
        <end position="592"/>
    </location>
</feature>
<keyword evidence="5" id="KW-0571">Peptide transport</keyword>
<comment type="similarity">
    <text evidence="2">Belongs to the oligopeptide OPT transporter family.</text>
</comment>
<feature type="transmembrane region" description="Helical" evidence="10">
    <location>
        <begin position="336"/>
        <end position="357"/>
    </location>
</feature>
<evidence type="ECO:0000256" key="3">
    <source>
        <dbReference type="ARBA" id="ARBA00022448"/>
    </source>
</evidence>
<feature type="transmembrane region" description="Helical" evidence="10">
    <location>
        <begin position="460"/>
        <end position="479"/>
    </location>
</feature>
<dbReference type="GO" id="GO:0016020">
    <property type="term" value="C:membrane"/>
    <property type="evidence" value="ECO:0007669"/>
    <property type="project" value="UniProtKB-SubCell"/>
</dbReference>
<evidence type="ECO:0000256" key="5">
    <source>
        <dbReference type="ARBA" id="ARBA00022856"/>
    </source>
</evidence>
<organism evidence="11 12">
    <name type="scientific">Cutaneotrichosporon cavernicola</name>
    <dbReference type="NCBI Taxonomy" id="279322"/>
    <lineage>
        <taxon>Eukaryota</taxon>
        <taxon>Fungi</taxon>
        <taxon>Dikarya</taxon>
        <taxon>Basidiomycota</taxon>
        <taxon>Agaricomycotina</taxon>
        <taxon>Tremellomycetes</taxon>
        <taxon>Trichosporonales</taxon>
        <taxon>Trichosporonaceae</taxon>
        <taxon>Cutaneotrichosporon</taxon>
    </lineage>
</organism>
<evidence type="ECO:0000256" key="1">
    <source>
        <dbReference type="ARBA" id="ARBA00004141"/>
    </source>
</evidence>
<feature type="transmembrane region" description="Helical" evidence="10">
    <location>
        <begin position="716"/>
        <end position="738"/>
    </location>
</feature>
<dbReference type="AlphaFoldDB" id="A0AA48QWA5"/>
<feature type="transmembrane region" description="Helical" evidence="10">
    <location>
        <begin position="258"/>
        <end position="278"/>
    </location>
</feature>
<dbReference type="Proteomes" id="UP001233271">
    <property type="component" value="Chromosome 4"/>
</dbReference>
<feature type="transmembrane region" description="Helical" evidence="10">
    <location>
        <begin position="118"/>
        <end position="135"/>
    </location>
</feature>
<dbReference type="InterPro" id="IPR004813">
    <property type="entry name" value="OPT"/>
</dbReference>
<dbReference type="GO" id="GO:0015031">
    <property type="term" value="P:protein transport"/>
    <property type="evidence" value="ECO:0007669"/>
    <property type="project" value="UniProtKB-KW"/>
</dbReference>
<evidence type="ECO:0000256" key="8">
    <source>
        <dbReference type="ARBA" id="ARBA00023136"/>
    </source>
</evidence>
<dbReference type="RefSeq" id="XP_060457411.1">
    <property type="nucleotide sequence ID" value="XM_060600859.1"/>
</dbReference>
<proteinExistence type="inferred from homology"/>
<evidence type="ECO:0000313" key="12">
    <source>
        <dbReference type="Proteomes" id="UP001233271"/>
    </source>
</evidence>
<dbReference type="PANTHER" id="PTHR22601">
    <property type="entry name" value="ISP4 LIKE PROTEIN"/>
    <property type="match status" value="1"/>
</dbReference>
<feature type="transmembrane region" description="Helical" evidence="10">
    <location>
        <begin position="486"/>
        <end position="509"/>
    </location>
</feature>
<sequence>MSVRPEEAQAYELSELDRSPKLDALDDDAEQLPLLDNEDKRSSVDSDDSGLGFVQVAHEDELVSSTEVEALIARSVPSIDDPTLPTLTLRVIVLGCFFCIMGAAASTVFYFKSNAPSFSSYFVILATYPLGHALASERLVSRHKTLFGVDLNPGPFSVKEAILISVLSSSGAMSAYAADILAMLDLYYKAPLATIPSIILLLTTQCIGFGLAGMLYNLLVARPAMYWPSTLVVVQLFTTLYDTAATNKAARMLTNRRLHVFLAVFIFTFLWQFLPFLFFPMLTSVAVLCLVNNENWWMRTFGGAYTGLGMLDFSFDWSSVGTSGPLFTPPWALANWFAGLIGMIWVIVPLMLFFNFWDAREFPSPLSSGLYNATYHHFDVQSVLNPDLSFNDEAWETAAPLLLTPYFAVTYGLSFAALSSILVHVWIWHRDEIKEALTNRAPMNDVHNTLMRNYLPVPQWWYIAILGVNFVAAVLMVMSAPLQTPIWALVLSLAIAAVFLVPIGVVAAVSNTQIGLNVITEFVAGFLMPGKPIGNVTFKCFGYMAMSQALQLITDLKLGWYTSIPPREMFLVQIIGTVLGALTNYMTLLSVLSSKRPFLDGTTPDPTGQWTGRRPGIFYSASIIWGAVSPRRFFAGKYWVLYLGFPFGAILPFVLWLAHKRWPGMKINKVCVPVVLSAAILLPEYPSNIILTGGITAFAVNGWIAKQYPKLHGQFVYVISSGLDAGTSITALAIYFLFSVLTEWTAPNWYGNSAIDSEHCKPGS</sequence>
<dbReference type="EMBL" id="AP028215">
    <property type="protein sequence ID" value="BEI92146.1"/>
    <property type="molecule type" value="Genomic_DNA"/>
</dbReference>
<dbReference type="KEGG" id="ccac:CcaHIS019_0409660"/>
<keyword evidence="12" id="KW-1185">Reference proteome</keyword>
<comment type="subcellular location">
    <subcellularLocation>
        <location evidence="1">Membrane</location>
        <topology evidence="1">Multi-pass membrane protein</topology>
    </subcellularLocation>
</comment>
<protein>
    <recommendedName>
        <fullName evidence="13">OPT family small oligopeptide transporter</fullName>
    </recommendedName>
</protein>
<keyword evidence="6" id="KW-0653">Protein transport</keyword>
<evidence type="ECO:0000256" key="4">
    <source>
        <dbReference type="ARBA" id="ARBA00022692"/>
    </source>
</evidence>
<keyword evidence="8 10" id="KW-0472">Membrane</keyword>
<evidence type="ECO:0000256" key="10">
    <source>
        <dbReference type="SAM" id="Phobius"/>
    </source>
</evidence>
<evidence type="ECO:0008006" key="13">
    <source>
        <dbReference type="Google" id="ProtNLM"/>
    </source>
</evidence>
<dbReference type="NCBIfam" id="TIGR00727">
    <property type="entry name" value="ISP4_OPT"/>
    <property type="match status" value="1"/>
</dbReference>
<dbReference type="GO" id="GO:0035673">
    <property type="term" value="F:oligopeptide transmembrane transporter activity"/>
    <property type="evidence" value="ECO:0007669"/>
    <property type="project" value="InterPro"/>
</dbReference>
<feature type="transmembrane region" description="Helical" evidence="10">
    <location>
        <begin position="87"/>
        <end position="111"/>
    </location>
</feature>
<accession>A0AA48QWA5</accession>
<feature type="region of interest" description="Disordered" evidence="9">
    <location>
        <begin position="1"/>
        <end position="48"/>
    </location>
</feature>
<feature type="transmembrane region" description="Helical" evidence="10">
    <location>
        <begin position="685"/>
        <end position="704"/>
    </location>
</feature>
<evidence type="ECO:0000313" key="11">
    <source>
        <dbReference type="EMBL" id="BEI92146.1"/>
    </source>
</evidence>
<feature type="transmembrane region" description="Helical" evidence="10">
    <location>
        <begin position="161"/>
        <end position="186"/>
    </location>
</feature>
<evidence type="ECO:0000256" key="2">
    <source>
        <dbReference type="ARBA" id="ARBA00008807"/>
    </source>
</evidence>
<keyword evidence="3" id="KW-0813">Transport</keyword>
<feature type="compositionally biased region" description="Basic and acidic residues" evidence="9">
    <location>
        <begin position="15"/>
        <end position="24"/>
    </location>
</feature>
<evidence type="ECO:0000256" key="6">
    <source>
        <dbReference type="ARBA" id="ARBA00022927"/>
    </source>
</evidence>
<dbReference type="Pfam" id="PF03169">
    <property type="entry name" value="OPT"/>
    <property type="match status" value="1"/>
</dbReference>
<feature type="transmembrane region" description="Helical" evidence="10">
    <location>
        <begin position="639"/>
        <end position="658"/>
    </location>
</feature>
<gene>
    <name evidence="11" type="ORF">CcaverHIS019_0409660</name>
</gene>
<keyword evidence="7 10" id="KW-1133">Transmembrane helix</keyword>
<dbReference type="GeneID" id="85496016"/>